<evidence type="ECO:0000313" key="2">
    <source>
        <dbReference type="Proteomes" id="UP000789920"/>
    </source>
</evidence>
<gene>
    <name evidence="1" type="ORF">RPERSI_LOCUS16160</name>
</gene>
<evidence type="ECO:0000313" key="1">
    <source>
        <dbReference type="EMBL" id="CAG8768920.1"/>
    </source>
</evidence>
<reference evidence="1" key="1">
    <citation type="submission" date="2021-06" db="EMBL/GenBank/DDBJ databases">
        <authorList>
            <person name="Kallberg Y."/>
            <person name="Tangrot J."/>
            <person name="Rosling A."/>
        </authorList>
    </citation>
    <scope>NUCLEOTIDE SEQUENCE</scope>
    <source>
        <strain evidence="1">MA461A</strain>
    </source>
</reference>
<proteinExistence type="predicted"/>
<organism evidence="1 2">
    <name type="scientific">Racocetra persica</name>
    <dbReference type="NCBI Taxonomy" id="160502"/>
    <lineage>
        <taxon>Eukaryota</taxon>
        <taxon>Fungi</taxon>
        <taxon>Fungi incertae sedis</taxon>
        <taxon>Mucoromycota</taxon>
        <taxon>Glomeromycotina</taxon>
        <taxon>Glomeromycetes</taxon>
        <taxon>Diversisporales</taxon>
        <taxon>Gigasporaceae</taxon>
        <taxon>Racocetra</taxon>
    </lineage>
</organism>
<accession>A0ACA9QXT0</accession>
<keyword evidence="2" id="KW-1185">Reference proteome</keyword>
<name>A0ACA9QXT0_9GLOM</name>
<dbReference type="EMBL" id="CAJVQC010039619">
    <property type="protein sequence ID" value="CAG8768920.1"/>
    <property type="molecule type" value="Genomic_DNA"/>
</dbReference>
<feature type="non-terminal residue" evidence="1">
    <location>
        <position position="260"/>
    </location>
</feature>
<protein>
    <submittedName>
        <fullName evidence="1">7338_t:CDS:1</fullName>
    </submittedName>
</protein>
<comment type="caution">
    <text evidence="1">The sequence shown here is derived from an EMBL/GenBank/DDBJ whole genome shotgun (WGS) entry which is preliminary data.</text>
</comment>
<feature type="non-terminal residue" evidence="1">
    <location>
        <position position="1"/>
    </location>
</feature>
<dbReference type="Proteomes" id="UP000789920">
    <property type="component" value="Unassembled WGS sequence"/>
</dbReference>
<sequence length="260" mass="28805">AIINYENGINADSSVNSPTNTLHAVASTDSPSAKACTTLNACSKAKTICGSAFVPPTLNSSSHYSASDKCECSIFFYNNLTQCLTCYKNAKYNYAIDDMNKWQYDCSALGFAFTSTANSSNSDNSITIMIYLIMCAAAIAIFLGVFIMWYRKKRKIRQAEEDGNIYDEPMNHSGKKEYGVVHQPTFQLQNIQMKQRANVMGSNWNESKNTLVNSLGYIEKQSTTREVSAFEQTATQKVGAFEQTATQEVSTFKQTATQEV</sequence>